<dbReference type="PANTHER" id="PTHR30023">
    <property type="entry name" value="D-ALANYL-D-ALANINE CARBOXYPEPTIDASE"/>
    <property type="match status" value="1"/>
</dbReference>
<dbReference type="Pfam" id="PF02113">
    <property type="entry name" value="Peptidase_S13"/>
    <property type="match status" value="1"/>
</dbReference>
<dbReference type="PRINTS" id="PR00922">
    <property type="entry name" value="DADACBPTASE3"/>
</dbReference>
<organism evidence="4 5">
    <name type="scientific">Ferruginivarius sediminum</name>
    <dbReference type="NCBI Taxonomy" id="2661937"/>
    <lineage>
        <taxon>Bacteria</taxon>
        <taxon>Pseudomonadati</taxon>
        <taxon>Pseudomonadota</taxon>
        <taxon>Alphaproteobacteria</taxon>
        <taxon>Rhodospirillales</taxon>
        <taxon>Rhodospirillaceae</taxon>
        <taxon>Ferruginivarius</taxon>
    </lineage>
</organism>
<comment type="caution">
    <text evidence="4">The sequence shown here is derived from an EMBL/GenBank/DDBJ whole genome shotgun (WGS) entry which is preliminary data.</text>
</comment>
<dbReference type="Proteomes" id="UP000253941">
    <property type="component" value="Unassembled WGS sequence"/>
</dbReference>
<keyword evidence="4" id="KW-0645">Protease</keyword>
<proteinExistence type="inferred from homology"/>
<dbReference type="NCBIfam" id="TIGR00666">
    <property type="entry name" value="PBP4"/>
    <property type="match status" value="1"/>
</dbReference>
<dbReference type="EC" id="3.4.16.4" evidence="4"/>
<sequence length="502" mass="53071">MRAGRFIAAVALGLLAAGAGCARRDAAVAGVQEAVPIHEAAAIEARGFAASNVGYVLRDLDSGRTLAAHNSNAPFIPASVAKVPTAVAALEVLGGAHRFRTSVRAKGEIEAGVLQGDLVLVGGGDPLLGPDGLLALCRALHRNGLRRVDGRFLHDESLYATRTAIRAAQPQDAQYNPGVSALSLDFNRLRVAWQGGGRNGAVTGYTVPPLQGIGLEPSAVPDTAHRWKAEIGADGTNWRLHVNAAESGETWLPVKRPGRVTAQVFRRLCGRVGVALPAPEPGTAPPDAPVLAAHRSQPLAAVMQGMLRYSNNLVAELVGLATGWRLTGEAVTLARSARAMRRWWGDRLPEVDWSGYVQHNHSGLDASGRATPAQIAAILDFAEGRGYADGQGNTRGLPDLLPAAGWEHGLGGRLQQPATALAVWAKTGTMHYASALAGYLYPGNGRRLAFAIFVGDLAQRRAYDAAADRDGKAWRARVTAWRRRAKALEADLIAYWATTFSG</sequence>
<dbReference type="EMBL" id="QPMH01000019">
    <property type="protein sequence ID" value="RDD60860.1"/>
    <property type="molecule type" value="Genomic_DNA"/>
</dbReference>
<dbReference type="GO" id="GO:0006508">
    <property type="term" value="P:proteolysis"/>
    <property type="evidence" value="ECO:0007669"/>
    <property type="project" value="InterPro"/>
</dbReference>
<gene>
    <name evidence="4" type="primary">dacB</name>
    <name evidence="4" type="ORF">DRB17_16140</name>
</gene>
<protein>
    <submittedName>
        <fullName evidence="4">D-alanyl-D-alanine carboxypeptidase/D-alanyl-D-alanine-endopeptidase</fullName>
        <ecNumber evidence="4">3.4.16.4</ecNumber>
    </submittedName>
</protein>
<dbReference type="PANTHER" id="PTHR30023:SF0">
    <property type="entry name" value="PENICILLIN-SENSITIVE CARBOXYPEPTIDASE A"/>
    <property type="match status" value="1"/>
</dbReference>
<keyword evidence="3" id="KW-0732">Signal</keyword>
<dbReference type="Gene3D" id="3.50.80.20">
    <property type="entry name" value="D-Ala-D-Ala carboxypeptidase C, peptidase S13"/>
    <property type="match status" value="1"/>
</dbReference>
<evidence type="ECO:0000313" key="4">
    <source>
        <dbReference type="EMBL" id="RDD60860.1"/>
    </source>
</evidence>
<dbReference type="PROSITE" id="PS51257">
    <property type="entry name" value="PROKAR_LIPOPROTEIN"/>
    <property type="match status" value="1"/>
</dbReference>
<feature type="chain" id="PRO_5016994257" evidence="3">
    <location>
        <begin position="23"/>
        <end position="502"/>
    </location>
</feature>
<evidence type="ECO:0000256" key="2">
    <source>
        <dbReference type="ARBA" id="ARBA00022801"/>
    </source>
</evidence>
<keyword evidence="5" id="KW-1185">Reference proteome</keyword>
<dbReference type="Gene3D" id="3.40.710.10">
    <property type="entry name" value="DD-peptidase/beta-lactamase superfamily"/>
    <property type="match status" value="2"/>
</dbReference>
<name>A0A369T6B5_9PROT</name>
<keyword evidence="2 4" id="KW-0378">Hydrolase</keyword>
<dbReference type="GO" id="GO:0000270">
    <property type="term" value="P:peptidoglycan metabolic process"/>
    <property type="evidence" value="ECO:0007669"/>
    <property type="project" value="TreeGrafter"/>
</dbReference>
<dbReference type="GO" id="GO:0009002">
    <property type="term" value="F:serine-type D-Ala-D-Ala carboxypeptidase activity"/>
    <property type="evidence" value="ECO:0007669"/>
    <property type="project" value="UniProtKB-EC"/>
</dbReference>
<dbReference type="AlphaFoldDB" id="A0A369T6B5"/>
<reference evidence="4 5" key="1">
    <citation type="submission" date="2018-07" db="EMBL/GenBank/DDBJ databases">
        <title>Venubactetium sediminum gen. nov., sp. nov., isolated from a marine solar saltern.</title>
        <authorList>
            <person name="Wang S."/>
        </authorList>
    </citation>
    <scope>NUCLEOTIDE SEQUENCE [LARGE SCALE GENOMIC DNA]</scope>
    <source>
        <strain evidence="4 5">WD2A32</strain>
    </source>
</reference>
<evidence type="ECO:0000256" key="1">
    <source>
        <dbReference type="ARBA" id="ARBA00006096"/>
    </source>
</evidence>
<accession>A0A369T6B5</accession>
<dbReference type="InterPro" id="IPR000667">
    <property type="entry name" value="Peptidase_S13"/>
</dbReference>
<dbReference type="SUPFAM" id="SSF56601">
    <property type="entry name" value="beta-lactamase/transpeptidase-like"/>
    <property type="match status" value="1"/>
</dbReference>
<dbReference type="InterPro" id="IPR012338">
    <property type="entry name" value="Beta-lactam/transpept-like"/>
</dbReference>
<feature type="signal peptide" evidence="3">
    <location>
        <begin position="1"/>
        <end position="22"/>
    </location>
</feature>
<comment type="similarity">
    <text evidence="1">Belongs to the peptidase S13 family.</text>
</comment>
<dbReference type="RefSeq" id="WP_114583256.1">
    <property type="nucleotide sequence ID" value="NZ_QPMH01000019.1"/>
</dbReference>
<evidence type="ECO:0000256" key="3">
    <source>
        <dbReference type="SAM" id="SignalP"/>
    </source>
</evidence>
<evidence type="ECO:0000313" key="5">
    <source>
        <dbReference type="Proteomes" id="UP000253941"/>
    </source>
</evidence>
<keyword evidence="4" id="KW-0121">Carboxypeptidase</keyword>